<sequence length="168" mass="19338">RANKPPARCTLPPAESLLQALWVVAMSLRESLKTDETLALMKDLEDRLRAQIDKLEHLRISIAEALSPSSEIGFDFIQDANDDLKLAIVDHGDWLTRMNERLETLQMNTAVFVQMNTKPRIWNNKQSSKRYSRWPKSMYTDDTRSEVGWSPVRTRRNSDAASEMSCAW</sequence>
<dbReference type="EMBL" id="BFAA01002372">
    <property type="protein sequence ID" value="GCB60182.1"/>
    <property type="molecule type" value="Genomic_DNA"/>
</dbReference>
<name>A0A401NGW5_SCYTO</name>
<proteinExistence type="predicted"/>
<evidence type="ECO:0000313" key="2">
    <source>
        <dbReference type="Proteomes" id="UP000288216"/>
    </source>
</evidence>
<gene>
    <name evidence="1" type="ORF">scyTo_0006832</name>
</gene>
<dbReference type="OrthoDB" id="9935346at2759"/>
<keyword evidence="2" id="KW-1185">Reference proteome</keyword>
<organism evidence="1 2">
    <name type="scientific">Scyliorhinus torazame</name>
    <name type="common">Cloudy catshark</name>
    <name type="synonym">Catulus torazame</name>
    <dbReference type="NCBI Taxonomy" id="75743"/>
    <lineage>
        <taxon>Eukaryota</taxon>
        <taxon>Metazoa</taxon>
        <taxon>Chordata</taxon>
        <taxon>Craniata</taxon>
        <taxon>Vertebrata</taxon>
        <taxon>Chondrichthyes</taxon>
        <taxon>Elasmobranchii</taxon>
        <taxon>Galeomorphii</taxon>
        <taxon>Galeoidea</taxon>
        <taxon>Carcharhiniformes</taxon>
        <taxon>Scyliorhinidae</taxon>
        <taxon>Scyliorhinus</taxon>
    </lineage>
</organism>
<dbReference type="OMA" id="AVFVQMN"/>
<accession>A0A401NGW5</accession>
<feature type="non-terminal residue" evidence="1">
    <location>
        <position position="1"/>
    </location>
</feature>
<dbReference type="AlphaFoldDB" id="A0A401NGW5"/>
<protein>
    <submittedName>
        <fullName evidence="1">Uncharacterized protein</fullName>
    </submittedName>
</protein>
<comment type="caution">
    <text evidence="1">The sequence shown here is derived from an EMBL/GenBank/DDBJ whole genome shotgun (WGS) entry which is preliminary data.</text>
</comment>
<dbReference type="Proteomes" id="UP000288216">
    <property type="component" value="Unassembled WGS sequence"/>
</dbReference>
<evidence type="ECO:0000313" key="1">
    <source>
        <dbReference type="EMBL" id="GCB60182.1"/>
    </source>
</evidence>
<reference evidence="1 2" key="1">
    <citation type="journal article" date="2018" name="Nat. Ecol. Evol.">
        <title>Shark genomes provide insights into elasmobranch evolution and the origin of vertebrates.</title>
        <authorList>
            <person name="Hara Y"/>
            <person name="Yamaguchi K"/>
            <person name="Onimaru K"/>
            <person name="Kadota M"/>
            <person name="Koyanagi M"/>
            <person name="Keeley SD"/>
            <person name="Tatsumi K"/>
            <person name="Tanaka K"/>
            <person name="Motone F"/>
            <person name="Kageyama Y"/>
            <person name="Nozu R"/>
            <person name="Adachi N"/>
            <person name="Nishimura O"/>
            <person name="Nakagawa R"/>
            <person name="Tanegashima C"/>
            <person name="Kiyatake I"/>
            <person name="Matsumoto R"/>
            <person name="Murakumo K"/>
            <person name="Nishida K"/>
            <person name="Terakita A"/>
            <person name="Kuratani S"/>
            <person name="Sato K"/>
            <person name="Hyodo S Kuraku.S."/>
        </authorList>
    </citation>
    <scope>NUCLEOTIDE SEQUENCE [LARGE SCALE GENOMIC DNA]</scope>
</reference>